<keyword evidence="4" id="KW-0804">Transcription</keyword>
<name>A0A7U8GTH6_NEPCE</name>
<dbReference type="InterPro" id="IPR036390">
    <property type="entry name" value="WH_DNA-bd_sf"/>
</dbReference>
<comment type="similarity">
    <text evidence="1">Belongs to the LysR transcriptional regulatory family.</text>
</comment>
<protein>
    <submittedName>
        <fullName evidence="6">Transcriptional regulator, LysR family protein</fullName>
    </submittedName>
</protein>
<keyword evidence="3" id="KW-0238">DNA-binding</keyword>
<evidence type="ECO:0000256" key="1">
    <source>
        <dbReference type="ARBA" id="ARBA00009437"/>
    </source>
</evidence>
<dbReference type="OrthoDB" id="9815676at2"/>
<dbReference type="Pfam" id="PF00126">
    <property type="entry name" value="HTH_1"/>
    <property type="match status" value="1"/>
</dbReference>
<keyword evidence="7" id="KW-1185">Reference proteome</keyword>
<dbReference type="CDD" id="cd08422">
    <property type="entry name" value="PBP2_CrgA_like"/>
    <property type="match status" value="1"/>
</dbReference>
<evidence type="ECO:0000313" key="7">
    <source>
        <dbReference type="Proteomes" id="UP000002171"/>
    </source>
</evidence>
<keyword evidence="2" id="KW-0805">Transcription regulation</keyword>
<dbReference type="Pfam" id="PF03466">
    <property type="entry name" value="LysR_substrate"/>
    <property type="match status" value="1"/>
</dbReference>
<dbReference type="InterPro" id="IPR058163">
    <property type="entry name" value="LysR-type_TF_proteobact-type"/>
</dbReference>
<dbReference type="AlphaFoldDB" id="A0A7U8GTH6"/>
<evidence type="ECO:0000256" key="2">
    <source>
        <dbReference type="ARBA" id="ARBA00023015"/>
    </source>
</evidence>
<dbReference type="Proteomes" id="UP000002171">
    <property type="component" value="Unassembled WGS sequence"/>
</dbReference>
<dbReference type="InterPro" id="IPR000847">
    <property type="entry name" value="LysR_HTH_N"/>
</dbReference>
<dbReference type="SUPFAM" id="SSF53850">
    <property type="entry name" value="Periplasmic binding protein-like II"/>
    <property type="match status" value="1"/>
</dbReference>
<dbReference type="RefSeq" id="WP_007020612.1">
    <property type="nucleotide sequence ID" value="NZ_CH724125.1"/>
</dbReference>
<proteinExistence type="inferred from homology"/>
<evidence type="ECO:0000259" key="5">
    <source>
        <dbReference type="PROSITE" id="PS50931"/>
    </source>
</evidence>
<dbReference type="PANTHER" id="PTHR30537">
    <property type="entry name" value="HTH-TYPE TRANSCRIPTIONAL REGULATOR"/>
    <property type="match status" value="1"/>
</dbReference>
<reference evidence="6 7" key="1">
    <citation type="submission" date="2006-02" db="EMBL/GenBank/DDBJ databases">
        <authorList>
            <person name="Pinhassi J."/>
            <person name="Pedros-Alio C."/>
            <person name="Ferriera S."/>
            <person name="Johnson J."/>
            <person name="Kravitz S."/>
            <person name="Halpern A."/>
            <person name="Remington K."/>
            <person name="Beeson K."/>
            <person name="Tran B."/>
            <person name="Rogers Y.-H."/>
            <person name="Friedman R."/>
            <person name="Venter J.C."/>
        </authorList>
    </citation>
    <scope>NUCLEOTIDE SEQUENCE [LARGE SCALE GENOMIC DNA]</scope>
    <source>
        <strain evidence="6 7">MED92</strain>
    </source>
</reference>
<dbReference type="Gene3D" id="3.40.190.290">
    <property type="match status" value="1"/>
</dbReference>
<dbReference type="Gene3D" id="1.10.10.10">
    <property type="entry name" value="Winged helix-like DNA-binding domain superfamily/Winged helix DNA-binding domain"/>
    <property type="match status" value="1"/>
</dbReference>
<dbReference type="EMBL" id="AAOW01000003">
    <property type="protein sequence ID" value="EAR62302.1"/>
    <property type="molecule type" value="Genomic_DNA"/>
</dbReference>
<dbReference type="InterPro" id="IPR036388">
    <property type="entry name" value="WH-like_DNA-bd_sf"/>
</dbReference>
<feature type="domain" description="HTH lysR-type" evidence="5">
    <location>
        <begin position="1"/>
        <end position="59"/>
    </location>
</feature>
<dbReference type="GO" id="GO:0006351">
    <property type="term" value="P:DNA-templated transcription"/>
    <property type="evidence" value="ECO:0007669"/>
    <property type="project" value="TreeGrafter"/>
</dbReference>
<organism evidence="6 7">
    <name type="scientific">Neptuniibacter caesariensis</name>
    <dbReference type="NCBI Taxonomy" id="207954"/>
    <lineage>
        <taxon>Bacteria</taxon>
        <taxon>Pseudomonadati</taxon>
        <taxon>Pseudomonadota</taxon>
        <taxon>Gammaproteobacteria</taxon>
        <taxon>Oceanospirillales</taxon>
        <taxon>Oceanospirillaceae</taxon>
        <taxon>Neptuniibacter</taxon>
    </lineage>
</organism>
<comment type="caution">
    <text evidence="6">The sequence shown here is derived from an EMBL/GenBank/DDBJ whole genome shotgun (WGS) entry which is preliminary data.</text>
</comment>
<evidence type="ECO:0000313" key="6">
    <source>
        <dbReference type="EMBL" id="EAR62302.1"/>
    </source>
</evidence>
<dbReference type="FunFam" id="1.10.10.10:FF:000001">
    <property type="entry name" value="LysR family transcriptional regulator"/>
    <property type="match status" value="1"/>
</dbReference>
<dbReference type="PROSITE" id="PS50931">
    <property type="entry name" value="HTH_LYSR"/>
    <property type="match status" value="1"/>
</dbReference>
<dbReference type="GO" id="GO:0043565">
    <property type="term" value="F:sequence-specific DNA binding"/>
    <property type="evidence" value="ECO:0007669"/>
    <property type="project" value="TreeGrafter"/>
</dbReference>
<dbReference type="PANTHER" id="PTHR30537:SF35">
    <property type="entry name" value="TRANSCRIPTIONAL REGULATORY PROTEIN"/>
    <property type="match status" value="1"/>
</dbReference>
<gene>
    <name evidence="6" type="ORF">MED92_14733</name>
</gene>
<dbReference type="InterPro" id="IPR005119">
    <property type="entry name" value="LysR_subst-bd"/>
</dbReference>
<dbReference type="SUPFAM" id="SSF46785">
    <property type="entry name" value="Winged helix' DNA-binding domain"/>
    <property type="match status" value="1"/>
</dbReference>
<sequence>MDKLRAMSLFIRLAERGSFTEVAEELGLSKSMVSKEISRLEAEVGARLIHRSTRSLQLTTIGEGYLRHCHDILERIDDAESFVQGAQDLPRGKLKINAPMALGISHLSQVFSDFMREYPEIELDIHLDDAPVDLIENGFDLGFRAASRPFDSGYVGKPLMDFSYSVCASAEYLKEQGPITTVEELSEHNCFIYSYFRGQDIWPLGEGVKVGGNLRVNSTPFMLDVVKNGLGIGFIPDFIAGNSIREGQVVELLKNVARPRLTLYAMYPARRLAPPKIKLCISFLERWFRENGAG</sequence>
<evidence type="ECO:0000256" key="4">
    <source>
        <dbReference type="ARBA" id="ARBA00023163"/>
    </source>
</evidence>
<accession>A0A7U8GTH6</accession>
<dbReference type="GO" id="GO:0003700">
    <property type="term" value="F:DNA-binding transcription factor activity"/>
    <property type="evidence" value="ECO:0007669"/>
    <property type="project" value="InterPro"/>
</dbReference>
<evidence type="ECO:0000256" key="3">
    <source>
        <dbReference type="ARBA" id="ARBA00023125"/>
    </source>
</evidence>